<accession>A0AAN7WEC4</accession>
<dbReference type="PROSITE" id="PS00061">
    <property type="entry name" value="ADH_SHORT"/>
    <property type="match status" value="1"/>
</dbReference>
<dbReference type="PRINTS" id="PR00081">
    <property type="entry name" value="GDHRDH"/>
</dbReference>
<evidence type="ECO:0000256" key="3">
    <source>
        <dbReference type="ARBA" id="ARBA00023002"/>
    </source>
</evidence>
<comment type="caution">
    <text evidence="4">The sequence shown here is derived from an EMBL/GenBank/DDBJ whole genome shotgun (WGS) entry which is preliminary data.</text>
</comment>
<protein>
    <submittedName>
        <fullName evidence="4">Uncharacterized protein</fullName>
    </submittedName>
</protein>
<reference evidence="5" key="1">
    <citation type="submission" date="2023-07" db="EMBL/GenBank/DDBJ databases">
        <title>A draft genome of Kazachstania heterogenica Y-27499.</title>
        <authorList>
            <person name="Donic C."/>
            <person name="Kralova J.S."/>
            <person name="Fidel L."/>
            <person name="Ben-Dor S."/>
            <person name="Jung S."/>
        </authorList>
    </citation>
    <scope>NUCLEOTIDE SEQUENCE [LARGE SCALE GENOMIC DNA]</scope>
    <source>
        <strain evidence="5">Y27499</strain>
    </source>
</reference>
<dbReference type="FunFam" id="3.40.50.720:FF:000281">
    <property type="entry name" value="Uncharacterized oxidoreductase YIR035C"/>
    <property type="match status" value="1"/>
</dbReference>
<name>A0AAN7WEC4_9SACH</name>
<keyword evidence="3" id="KW-0560">Oxidoreductase</keyword>
<sequence length="255" mass="28242">MVDKVIIVTGVSRGIGRSIVDRIFTHSDDAVVVGIARSEKPLLDIKNQYGDRFEFVVGDITDSDKLKQLVQLALDKFGKIDSVVANAGVIEPVQDIFNVDIEAWKRLYDINFFSIVSLVNIAVPYLVNSKDTNIIFVSSDASDTYFSNWGAYGSSKAALNHLAMTVAKEAKHVKCLSVAPGIVDTSMQVNIRENVGKNMSKEHHDMFKNFHADNKLLDPNVPANVYAQLALKGIPDEINGTYISFDSEKLKDYQI</sequence>
<evidence type="ECO:0000313" key="4">
    <source>
        <dbReference type="EMBL" id="KAK5773780.1"/>
    </source>
</evidence>
<evidence type="ECO:0000256" key="2">
    <source>
        <dbReference type="ARBA" id="ARBA00022857"/>
    </source>
</evidence>
<dbReference type="CDD" id="cd05367">
    <property type="entry name" value="SPR-like_SDR_c"/>
    <property type="match status" value="1"/>
</dbReference>
<dbReference type="InterPro" id="IPR020904">
    <property type="entry name" value="Sc_DH/Rdtase_CS"/>
</dbReference>
<dbReference type="EMBL" id="JAWIZZ010000064">
    <property type="protein sequence ID" value="KAK5773780.1"/>
    <property type="molecule type" value="Genomic_DNA"/>
</dbReference>
<keyword evidence="2" id="KW-0521">NADP</keyword>
<dbReference type="InterPro" id="IPR002347">
    <property type="entry name" value="SDR_fam"/>
</dbReference>
<dbReference type="Gene3D" id="3.40.50.720">
    <property type="entry name" value="NAD(P)-binding Rossmann-like Domain"/>
    <property type="match status" value="1"/>
</dbReference>
<dbReference type="PANTHER" id="PTHR43008">
    <property type="entry name" value="BENZIL REDUCTASE"/>
    <property type="match status" value="1"/>
</dbReference>
<dbReference type="PANTHER" id="PTHR43008:SF8">
    <property type="entry name" value="BENZIL REDUCTASE ((S)-BENZOIN FORMING) IRC24"/>
    <property type="match status" value="1"/>
</dbReference>
<gene>
    <name evidence="4" type="ORF">RI543_004834</name>
</gene>
<dbReference type="InterPro" id="IPR036291">
    <property type="entry name" value="NAD(P)-bd_dom_sf"/>
</dbReference>
<organism evidence="4 5">
    <name type="scientific">Arxiozyma heterogenica</name>
    <dbReference type="NCBI Taxonomy" id="278026"/>
    <lineage>
        <taxon>Eukaryota</taxon>
        <taxon>Fungi</taxon>
        <taxon>Dikarya</taxon>
        <taxon>Ascomycota</taxon>
        <taxon>Saccharomycotina</taxon>
        <taxon>Saccharomycetes</taxon>
        <taxon>Saccharomycetales</taxon>
        <taxon>Saccharomycetaceae</taxon>
        <taxon>Arxiozyma</taxon>
    </lineage>
</organism>
<dbReference type="GO" id="GO:0050664">
    <property type="term" value="F:oxidoreductase activity, acting on NAD(P)H, oxygen as acceptor"/>
    <property type="evidence" value="ECO:0007669"/>
    <property type="project" value="TreeGrafter"/>
</dbReference>
<proteinExistence type="inferred from homology"/>
<dbReference type="AlphaFoldDB" id="A0AAN7WEC4"/>
<keyword evidence="5" id="KW-1185">Reference proteome</keyword>
<dbReference type="Pfam" id="PF00106">
    <property type="entry name" value="adh_short"/>
    <property type="match status" value="1"/>
</dbReference>
<dbReference type="Proteomes" id="UP001306508">
    <property type="component" value="Unassembled WGS sequence"/>
</dbReference>
<dbReference type="SUPFAM" id="SSF51735">
    <property type="entry name" value="NAD(P)-binding Rossmann-fold domains"/>
    <property type="match status" value="1"/>
</dbReference>
<evidence type="ECO:0000313" key="5">
    <source>
        <dbReference type="Proteomes" id="UP001306508"/>
    </source>
</evidence>
<evidence type="ECO:0000256" key="1">
    <source>
        <dbReference type="ARBA" id="ARBA00006484"/>
    </source>
</evidence>
<comment type="similarity">
    <text evidence="1">Belongs to the short-chain dehydrogenases/reductases (SDR) family.</text>
</comment>